<dbReference type="Proteomes" id="UP000019373">
    <property type="component" value="Unassembled WGS sequence"/>
</dbReference>
<evidence type="ECO:0000313" key="1">
    <source>
        <dbReference type="EMBL" id="ERF72029.1"/>
    </source>
</evidence>
<dbReference type="HOGENOM" id="CLU_1277603_0_0_1"/>
<accession>U1HS82</accession>
<protein>
    <submittedName>
        <fullName evidence="1">Uncharacterized protein</fullName>
    </submittedName>
</protein>
<reference evidence="2" key="1">
    <citation type="journal article" date="2014" name="BMC Genomics">
        <title>Genome characteristics reveal the impact of lichenization on lichen-forming fungus Endocarpon pusillum Hedwig (Verrucariales, Ascomycota).</title>
        <authorList>
            <person name="Wang Y.-Y."/>
            <person name="Liu B."/>
            <person name="Zhang X.-Y."/>
            <person name="Zhou Q.-M."/>
            <person name="Zhang T."/>
            <person name="Li H."/>
            <person name="Yu Y.-F."/>
            <person name="Zhang X.-L."/>
            <person name="Hao X.-Y."/>
            <person name="Wang M."/>
            <person name="Wang L."/>
            <person name="Wei J.-C."/>
        </authorList>
    </citation>
    <scope>NUCLEOTIDE SEQUENCE [LARGE SCALE GENOMIC DNA]</scope>
    <source>
        <strain evidence="2">Z07020 / HMAS-L-300199</strain>
    </source>
</reference>
<name>U1HS82_ENDPU</name>
<dbReference type="EMBL" id="KE721125">
    <property type="protein sequence ID" value="ERF72029.1"/>
    <property type="molecule type" value="Genomic_DNA"/>
</dbReference>
<organism evidence="1 2">
    <name type="scientific">Endocarpon pusillum (strain Z07020 / HMAS-L-300199)</name>
    <name type="common">Lichen-forming fungus</name>
    <dbReference type="NCBI Taxonomy" id="1263415"/>
    <lineage>
        <taxon>Eukaryota</taxon>
        <taxon>Fungi</taxon>
        <taxon>Dikarya</taxon>
        <taxon>Ascomycota</taxon>
        <taxon>Pezizomycotina</taxon>
        <taxon>Eurotiomycetes</taxon>
        <taxon>Chaetothyriomycetidae</taxon>
        <taxon>Verrucariales</taxon>
        <taxon>Verrucariaceae</taxon>
        <taxon>Endocarpon</taxon>
    </lineage>
</organism>
<keyword evidence="2" id="KW-1185">Reference proteome</keyword>
<gene>
    <name evidence="1" type="ORF">EPUS_08423</name>
</gene>
<proteinExistence type="predicted"/>
<dbReference type="GeneID" id="19243272"/>
<dbReference type="OrthoDB" id="2157530at2759"/>
<sequence length="216" mass="24140">MLLYHLQLNSSPSPDATSSLRDSGSPFPSRILEAYTHIFESSLAYIIAHEPQNAPFLPEARELQEICLTCSGNVTNTASAILQGGRNVQKDLRRKAQILSLDLPESFTRSPQIWLMYNTAPQAFKEAGTWLLKFFNGFHTLSDAKVFRTETHLFGITHCLLQEEDEIWILDAAFAPICLRPLPGGKYQFVGEVHMEGIMDGEALQSCDNPISITLE</sequence>
<evidence type="ECO:0000313" key="2">
    <source>
        <dbReference type="Proteomes" id="UP000019373"/>
    </source>
</evidence>
<dbReference type="AlphaFoldDB" id="U1HS82"/>
<dbReference type="RefSeq" id="XP_007802340.1">
    <property type="nucleotide sequence ID" value="XM_007804149.1"/>
</dbReference>